<dbReference type="NCBIfam" id="TIGR01068">
    <property type="entry name" value="thioredoxin"/>
    <property type="match status" value="1"/>
</dbReference>
<sequence>MPVHHVTTEAQFKSLIEENEMVLVDFYAVWCGPCRQVAPLVEAMSEKPEYAKVKFVKIDVDELADVAEREEINAMPTFKLFKQGKAVDTVLGANAERVEEMVKKHL</sequence>
<comment type="similarity">
    <text evidence="2">Belongs to the thioredoxin family.</text>
</comment>
<evidence type="ECO:0000313" key="7">
    <source>
        <dbReference type="Proteomes" id="UP000028837"/>
    </source>
</evidence>
<feature type="active site" description="Nucleophile" evidence="3">
    <location>
        <position position="34"/>
    </location>
</feature>
<dbReference type="InterPro" id="IPR017937">
    <property type="entry name" value="Thioredoxin_CS"/>
</dbReference>
<dbReference type="FunFam" id="3.40.30.10:FF:000245">
    <property type="entry name" value="Thioredoxin"/>
    <property type="match status" value="1"/>
</dbReference>
<dbReference type="Gene3D" id="3.40.30.10">
    <property type="entry name" value="Glutaredoxin"/>
    <property type="match status" value="1"/>
</dbReference>
<dbReference type="CDD" id="cd02947">
    <property type="entry name" value="TRX_family"/>
    <property type="match status" value="1"/>
</dbReference>
<accession>A0A086JIF2</accession>
<reference evidence="6 7" key="1">
    <citation type="submission" date="2014-02" db="EMBL/GenBank/DDBJ databases">
        <authorList>
            <person name="Sibley D."/>
            <person name="Venepally P."/>
            <person name="Karamycheva S."/>
            <person name="Hadjithomas M."/>
            <person name="Khan A."/>
            <person name="Brunk B."/>
            <person name="Roos D."/>
            <person name="Caler E."/>
            <person name="Lorenzi H."/>
        </authorList>
    </citation>
    <scope>NUCLEOTIDE SEQUENCE [LARGE SCALE GENOMIC DNA]</scope>
    <source>
        <strain evidence="6 7">GAB2-2007-GAL-DOM2</strain>
    </source>
</reference>
<feature type="site" description="Deprotonates C-terminal active site Cys" evidence="3">
    <location>
        <position position="25"/>
    </location>
</feature>
<evidence type="ECO:0000256" key="4">
    <source>
        <dbReference type="PIRSR" id="PIRSR000077-4"/>
    </source>
</evidence>
<dbReference type="GO" id="GO:0015035">
    <property type="term" value="F:protein-disulfide reductase activity"/>
    <property type="evidence" value="ECO:0007669"/>
    <property type="project" value="InterPro"/>
</dbReference>
<feature type="site" description="Contributes to redox potential value" evidence="3">
    <location>
        <position position="33"/>
    </location>
</feature>
<dbReference type="Proteomes" id="UP000028837">
    <property type="component" value="Unassembled WGS sequence"/>
</dbReference>
<dbReference type="InterPro" id="IPR005746">
    <property type="entry name" value="Thioredoxin"/>
</dbReference>
<proteinExistence type="inferred from homology"/>
<evidence type="ECO:0000313" key="6">
    <source>
        <dbReference type="EMBL" id="KFG31920.1"/>
    </source>
</evidence>
<dbReference type="PIRSF" id="PIRSF000077">
    <property type="entry name" value="Thioredoxin"/>
    <property type="match status" value="1"/>
</dbReference>
<keyword evidence="6" id="KW-0560">Oxidoreductase</keyword>
<feature type="site" description="Contributes to redox potential value" evidence="3">
    <location>
        <position position="32"/>
    </location>
</feature>
<organism evidence="6 7">
    <name type="scientific">Toxoplasma gondii GAB2-2007-GAL-DOM2</name>
    <dbReference type="NCBI Taxonomy" id="1130820"/>
    <lineage>
        <taxon>Eukaryota</taxon>
        <taxon>Sar</taxon>
        <taxon>Alveolata</taxon>
        <taxon>Apicomplexa</taxon>
        <taxon>Conoidasida</taxon>
        <taxon>Coccidia</taxon>
        <taxon>Eucoccidiorida</taxon>
        <taxon>Eimeriorina</taxon>
        <taxon>Sarcocystidae</taxon>
        <taxon>Toxoplasma</taxon>
    </lineage>
</organism>
<feature type="disulfide bond" description="Redox-active" evidence="4">
    <location>
        <begin position="31"/>
        <end position="34"/>
    </location>
</feature>
<evidence type="ECO:0000259" key="5">
    <source>
        <dbReference type="PROSITE" id="PS51352"/>
    </source>
</evidence>
<dbReference type="PROSITE" id="PS00194">
    <property type="entry name" value="THIOREDOXIN_1"/>
    <property type="match status" value="1"/>
</dbReference>
<protein>
    <recommendedName>
        <fullName evidence="2">Thioredoxin</fullName>
    </recommendedName>
</protein>
<dbReference type="PRINTS" id="PR00421">
    <property type="entry name" value="THIOREDOXIN"/>
</dbReference>
<dbReference type="AlphaFoldDB" id="A0A086JIF2"/>
<evidence type="ECO:0000256" key="2">
    <source>
        <dbReference type="PIRNR" id="PIRNR000077"/>
    </source>
</evidence>
<evidence type="ECO:0000256" key="1">
    <source>
        <dbReference type="ARBA" id="ARBA00023157"/>
    </source>
</evidence>
<evidence type="ECO:0000256" key="3">
    <source>
        <dbReference type="PIRSR" id="PIRSR000077-1"/>
    </source>
</evidence>
<keyword evidence="4" id="KW-0676">Redox-active center</keyword>
<dbReference type="EMBL" id="AHZU02001481">
    <property type="protein sequence ID" value="KFG31920.1"/>
    <property type="molecule type" value="Genomic_DNA"/>
</dbReference>
<keyword evidence="1 4" id="KW-1015">Disulfide bond</keyword>
<dbReference type="InterPro" id="IPR036249">
    <property type="entry name" value="Thioredoxin-like_sf"/>
</dbReference>
<dbReference type="SMR" id="A0A086JIF2"/>
<comment type="caution">
    <text evidence="6">The sequence shown here is derived from an EMBL/GenBank/DDBJ whole genome shotgun (WGS) entry which is preliminary data.</text>
</comment>
<dbReference type="Pfam" id="PF00085">
    <property type="entry name" value="Thioredoxin"/>
    <property type="match status" value="1"/>
</dbReference>
<dbReference type="PANTHER" id="PTHR46115">
    <property type="entry name" value="THIOREDOXIN-LIKE PROTEIN 1"/>
    <property type="match status" value="1"/>
</dbReference>
<gene>
    <name evidence="6" type="ORF">TGDOM2_293870</name>
</gene>
<dbReference type="VEuPathDB" id="ToxoDB:TGDOM2_293870"/>
<feature type="domain" description="Thioredoxin" evidence="5">
    <location>
        <begin position="1"/>
        <end position="106"/>
    </location>
</feature>
<name>A0A086JIF2_TOXGO</name>
<dbReference type="PROSITE" id="PS51352">
    <property type="entry name" value="THIOREDOXIN_2"/>
    <property type="match status" value="1"/>
</dbReference>
<feature type="active site" description="Nucleophile" evidence="3">
    <location>
        <position position="31"/>
    </location>
</feature>
<dbReference type="SUPFAM" id="SSF52833">
    <property type="entry name" value="Thioredoxin-like"/>
    <property type="match status" value="1"/>
</dbReference>
<dbReference type="InterPro" id="IPR013766">
    <property type="entry name" value="Thioredoxin_domain"/>
</dbReference>
<dbReference type="OrthoDB" id="2121326at2759"/>